<dbReference type="GO" id="GO:0003723">
    <property type="term" value="F:RNA binding"/>
    <property type="evidence" value="ECO:0007669"/>
    <property type="project" value="InterPro"/>
</dbReference>
<dbReference type="OrthoDB" id="9807829at2"/>
<evidence type="ECO:0000256" key="1">
    <source>
        <dbReference type="ARBA" id="ARBA00010876"/>
    </source>
</evidence>
<dbReference type="CDD" id="cd02869">
    <property type="entry name" value="PseudoU_synth_RluA_like"/>
    <property type="match status" value="1"/>
</dbReference>
<evidence type="ECO:0000256" key="2">
    <source>
        <dbReference type="ARBA" id="ARBA00023235"/>
    </source>
</evidence>
<keyword evidence="2" id="KW-0413">Isomerase</keyword>
<dbReference type="GO" id="GO:0009982">
    <property type="term" value="F:pseudouridine synthase activity"/>
    <property type="evidence" value="ECO:0007669"/>
    <property type="project" value="InterPro"/>
</dbReference>
<dbReference type="SUPFAM" id="SSF55120">
    <property type="entry name" value="Pseudouridine synthase"/>
    <property type="match status" value="1"/>
</dbReference>
<dbReference type="InterPro" id="IPR006145">
    <property type="entry name" value="PsdUridine_synth_RsuA/RluA"/>
</dbReference>
<comment type="caution">
    <text evidence="4">The sequence shown here is derived from an EMBL/GenBank/DDBJ whole genome shotgun (WGS) entry which is preliminary data.</text>
</comment>
<dbReference type="Proteomes" id="UP000321926">
    <property type="component" value="Unassembled WGS sequence"/>
</dbReference>
<dbReference type="EMBL" id="VRTY01000061">
    <property type="protein sequence ID" value="TXK37419.1"/>
    <property type="molecule type" value="Genomic_DNA"/>
</dbReference>
<dbReference type="PANTHER" id="PTHR21600">
    <property type="entry name" value="MITOCHONDRIAL RNA PSEUDOURIDINE SYNTHASE"/>
    <property type="match status" value="1"/>
</dbReference>
<accession>A0A5C8JI40</accession>
<keyword evidence="5" id="KW-1185">Reference proteome</keyword>
<reference evidence="4 5" key="1">
    <citation type="submission" date="2019-08" db="EMBL/GenBank/DDBJ databases">
        <authorList>
            <person name="Shi S."/>
        </authorList>
    </citation>
    <scope>NUCLEOTIDE SEQUENCE [LARGE SCALE GENOMIC DNA]</scope>
    <source>
        <strain evidence="4 5">GY10130</strain>
    </source>
</reference>
<proteinExistence type="inferred from homology"/>
<comment type="similarity">
    <text evidence="1">Belongs to the pseudouridine synthase RluA family.</text>
</comment>
<dbReference type="InterPro" id="IPR020103">
    <property type="entry name" value="PsdUridine_synth_cat_dom_sf"/>
</dbReference>
<feature type="domain" description="Pseudouridine synthase RsuA/RluA-like" evidence="3">
    <location>
        <begin position="9"/>
        <end position="165"/>
    </location>
</feature>
<protein>
    <submittedName>
        <fullName evidence="4">RluA family pseudouridine synthase</fullName>
    </submittedName>
</protein>
<dbReference type="AlphaFoldDB" id="A0A5C8JI40"/>
<name>A0A5C8JI40_9BACT</name>
<dbReference type="Gene3D" id="3.30.2350.10">
    <property type="entry name" value="Pseudouridine synthase"/>
    <property type="match status" value="1"/>
</dbReference>
<evidence type="ECO:0000259" key="3">
    <source>
        <dbReference type="Pfam" id="PF00849"/>
    </source>
</evidence>
<dbReference type="InterPro" id="IPR006224">
    <property type="entry name" value="PsdUridine_synth_RluA-like_CS"/>
</dbReference>
<dbReference type="Pfam" id="PF00849">
    <property type="entry name" value="PseudoU_synth_2"/>
    <property type="match status" value="1"/>
</dbReference>
<dbReference type="InterPro" id="IPR050188">
    <property type="entry name" value="RluA_PseudoU_synthase"/>
</dbReference>
<dbReference type="PROSITE" id="PS01129">
    <property type="entry name" value="PSI_RLU"/>
    <property type="match status" value="1"/>
</dbReference>
<dbReference type="GO" id="GO:0001522">
    <property type="term" value="P:pseudouridine synthesis"/>
    <property type="evidence" value="ECO:0007669"/>
    <property type="project" value="InterPro"/>
</dbReference>
<evidence type="ECO:0000313" key="4">
    <source>
        <dbReference type="EMBL" id="TXK37419.1"/>
    </source>
</evidence>
<dbReference type="GO" id="GO:0140098">
    <property type="term" value="F:catalytic activity, acting on RNA"/>
    <property type="evidence" value="ECO:0007669"/>
    <property type="project" value="UniProtKB-ARBA"/>
</dbReference>
<dbReference type="GO" id="GO:0006396">
    <property type="term" value="P:RNA processing"/>
    <property type="evidence" value="ECO:0007669"/>
    <property type="project" value="UniProtKB-ARBA"/>
</dbReference>
<gene>
    <name evidence="4" type="ORF">FVR03_15520</name>
</gene>
<dbReference type="PANTHER" id="PTHR21600:SF83">
    <property type="entry name" value="PSEUDOURIDYLATE SYNTHASE RPUSD4, MITOCHONDRIAL"/>
    <property type="match status" value="1"/>
</dbReference>
<sequence length="224" mass="25464">MDVLYEDNHLLIVNKPAGLLVHGDETGDVPLAEVAREYIREKYNKPGNVFIGVVHRLDRPVSGVVLLAKTSKALARMNEMFKSKKMQKTYWALVQNRPPQESQTLVHWLVKDSEKNVTKAFAKENPAGQRSELSYKMRSHQDEKYLLEVYPITGRPHQIRVQLASMRCSIIGDLKYGAKQPLPDKSIALHARQLVFEHPTLKSEVKVIAPPPKAPIWAPFRALQ</sequence>
<evidence type="ECO:0000313" key="5">
    <source>
        <dbReference type="Proteomes" id="UP000321926"/>
    </source>
</evidence>
<organism evidence="4 5">
    <name type="scientific">Pontibacter qinzhouensis</name>
    <dbReference type="NCBI Taxonomy" id="2603253"/>
    <lineage>
        <taxon>Bacteria</taxon>
        <taxon>Pseudomonadati</taxon>
        <taxon>Bacteroidota</taxon>
        <taxon>Cytophagia</taxon>
        <taxon>Cytophagales</taxon>
        <taxon>Hymenobacteraceae</taxon>
        <taxon>Pontibacter</taxon>
    </lineage>
</organism>